<dbReference type="Pfam" id="PF13503">
    <property type="entry name" value="DUF4123"/>
    <property type="match status" value="1"/>
</dbReference>
<dbReference type="EMBL" id="JACGXS010000001">
    <property type="protein sequence ID" value="MBA8680779.1"/>
    <property type="molecule type" value="Genomic_DNA"/>
</dbReference>
<evidence type="ECO:0000313" key="2">
    <source>
        <dbReference type="EMBL" id="MBA8680779.1"/>
    </source>
</evidence>
<dbReference type="AlphaFoldDB" id="A0A7W3IHN6"/>
<evidence type="ECO:0000259" key="1">
    <source>
        <dbReference type="Pfam" id="PF13503"/>
    </source>
</evidence>
<evidence type="ECO:0000313" key="3">
    <source>
        <dbReference type="Proteomes" id="UP000547058"/>
    </source>
</evidence>
<proteinExistence type="predicted"/>
<name>A0A7W3IHN6_9GAMM</name>
<dbReference type="Proteomes" id="UP000547058">
    <property type="component" value="Unassembled WGS sequence"/>
</dbReference>
<comment type="caution">
    <text evidence="2">The sequence shown here is derived from an EMBL/GenBank/DDBJ whole genome shotgun (WGS) entry which is preliminary data.</text>
</comment>
<organism evidence="2 3">
    <name type="scientific">Stenotrophomonas tumulicola</name>
    <dbReference type="NCBI Taxonomy" id="1685415"/>
    <lineage>
        <taxon>Bacteria</taxon>
        <taxon>Pseudomonadati</taxon>
        <taxon>Pseudomonadota</taxon>
        <taxon>Gammaproteobacteria</taxon>
        <taxon>Lysobacterales</taxon>
        <taxon>Lysobacteraceae</taxon>
        <taxon>Stenotrophomonas</taxon>
    </lineage>
</organism>
<keyword evidence="3" id="KW-1185">Reference proteome</keyword>
<feature type="domain" description="DUF4123" evidence="1">
    <location>
        <begin position="88"/>
        <end position="165"/>
    </location>
</feature>
<gene>
    <name evidence="2" type="ORF">H4O11_03030</name>
</gene>
<sequence length="321" mass="36094">MTAAVSNESRIEAVRERLYALAQASGALKCYLLMQTADLPDELDDHLQQAMSAAGIEPVQAKIAQLPARYWPVLVTLNLREGLHSAVSAQAVSLAMADTEPQSLRRGKVQRTCAWIFSDMSIDEVARHIATTAVAHHPASHKNRWVRYYDPMVADLFWRACTPGQHLHFLRGIAHWAYIDRWQQLQLVQPSRIGEGPVSPLTAPVWERLQGVGALNQAWLRARSEGLEIEPDRLWRAAASLQQGYRSGLRKHVDLDLFAWQAIQLGPDFYRHDKVQALLKQASEGHDYGELAHQLDDAQWHRIGLEAGTTRAQSAQERESP</sequence>
<accession>A0A7W3IHN6</accession>
<dbReference type="InterPro" id="IPR025391">
    <property type="entry name" value="DUF4123"/>
</dbReference>
<reference evidence="2 3" key="1">
    <citation type="submission" date="2020-08" db="EMBL/GenBank/DDBJ databases">
        <title>Stenotrophomonas tumulicola JCM 30961.</title>
        <authorList>
            <person name="Deng Y."/>
        </authorList>
    </citation>
    <scope>NUCLEOTIDE SEQUENCE [LARGE SCALE GENOMIC DNA]</scope>
    <source>
        <strain evidence="2 3">JCM 30961</strain>
    </source>
</reference>
<protein>
    <submittedName>
        <fullName evidence="2">DUF4123 domain-containing protein</fullName>
    </submittedName>
</protein>